<dbReference type="Proteomes" id="UP000308652">
    <property type="component" value="Unassembled WGS sequence"/>
</dbReference>
<proteinExistence type="predicted"/>
<dbReference type="AlphaFoldDB" id="A0A5C3MI35"/>
<feature type="compositionally biased region" description="Basic and acidic residues" evidence="1">
    <location>
        <begin position="16"/>
        <end position="27"/>
    </location>
</feature>
<accession>A0A5C3MI35</accession>
<evidence type="ECO:0000313" key="2">
    <source>
        <dbReference type="EMBL" id="TFK45099.1"/>
    </source>
</evidence>
<reference evidence="2 3" key="1">
    <citation type="journal article" date="2019" name="Nat. Ecol. Evol.">
        <title>Megaphylogeny resolves global patterns of mushroom evolution.</title>
        <authorList>
            <person name="Varga T."/>
            <person name="Krizsan K."/>
            <person name="Foldi C."/>
            <person name="Dima B."/>
            <person name="Sanchez-Garcia M."/>
            <person name="Sanchez-Ramirez S."/>
            <person name="Szollosi G.J."/>
            <person name="Szarkandi J.G."/>
            <person name="Papp V."/>
            <person name="Albert L."/>
            <person name="Andreopoulos W."/>
            <person name="Angelini C."/>
            <person name="Antonin V."/>
            <person name="Barry K.W."/>
            <person name="Bougher N.L."/>
            <person name="Buchanan P."/>
            <person name="Buyck B."/>
            <person name="Bense V."/>
            <person name="Catcheside P."/>
            <person name="Chovatia M."/>
            <person name="Cooper J."/>
            <person name="Damon W."/>
            <person name="Desjardin D."/>
            <person name="Finy P."/>
            <person name="Geml J."/>
            <person name="Haridas S."/>
            <person name="Hughes K."/>
            <person name="Justo A."/>
            <person name="Karasinski D."/>
            <person name="Kautmanova I."/>
            <person name="Kiss B."/>
            <person name="Kocsube S."/>
            <person name="Kotiranta H."/>
            <person name="LaButti K.M."/>
            <person name="Lechner B.E."/>
            <person name="Liimatainen K."/>
            <person name="Lipzen A."/>
            <person name="Lukacs Z."/>
            <person name="Mihaltcheva S."/>
            <person name="Morgado L.N."/>
            <person name="Niskanen T."/>
            <person name="Noordeloos M.E."/>
            <person name="Ohm R.A."/>
            <person name="Ortiz-Santana B."/>
            <person name="Ovrebo C."/>
            <person name="Racz N."/>
            <person name="Riley R."/>
            <person name="Savchenko A."/>
            <person name="Shiryaev A."/>
            <person name="Soop K."/>
            <person name="Spirin V."/>
            <person name="Szebenyi C."/>
            <person name="Tomsovsky M."/>
            <person name="Tulloss R.E."/>
            <person name="Uehling J."/>
            <person name="Grigoriev I.V."/>
            <person name="Vagvolgyi C."/>
            <person name="Papp T."/>
            <person name="Martin F.M."/>
            <person name="Miettinen O."/>
            <person name="Hibbett D.S."/>
            <person name="Nagy L.G."/>
        </authorList>
    </citation>
    <scope>NUCLEOTIDE SEQUENCE [LARGE SCALE GENOMIC DNA]</scope>
    <source>
        <strain evidence="2 3">CBS 166.37</strain>
    </source>
</reference>
<gene>
    <name evidence="2" type="ORF">BDQ12DRAFT_718206</name>
</gene>
<keyword evidence="3" id="KW-1185">Reference proteome</keyword>
<sequence length="244" mass="26555">MAACPEPLERIFKKVEEESERRAREESFGSLTEVSELGEKAESSATNTRTRTRRRGSISISRIGQLQLTDEDYKSSQGPPTPKRVPSIASHSPFYQAQIANDSIASFASGASGLSNDNAHTEDDHHVTQMEQIAGRQSISKKVGSMLPRRLSRARSANVIAAGDANMVIGVSVQEATVETPEDEDEDERSGASVHAPGGLRYQASRMSMPGSVPPSKGSWVTRAKGFTQKFRRKGKQLSPTDPR</sequence>
<protein>
    <submittedName>
        <fullName evidence="2">Uncharacterized protein</fullName>
    </submittedName>
</protein>
<evidence type="ECO:0000256" key="1">
    <source>
        <dbReference type="SAM" id="MobiDB-lite"/>
    </source>
</evidence>
<dbReference type="OrthoDB" id="3191896at2759"/>
<feature type="region of interest" description="Disordered" evidence="1">
    <location>
        <begin position="16"/>
        <end position="92"/>
    </location>
</feature>
<evidence type="ECO:0000313" key="3">
    <source>
        <dbReference type="Proteomes" id="UP000308652"/>
    </source>
</evidence>
<dbReference type="EMBL" id="ML213590">
    <property type="protein sequence ID" value="TFK45099.1"/>
    <property type="molecule type" value="Genomic_DNA"/>
</dbReference>
<dbReference type="STRING" id="68775.A0A5C3MI35"/>
<feature type="region of interest" description="Disordered" evidence="1">
    <location>
        <begin position="176"/>
        <end position="244"/>
    </location>
</feature>
<name>A0A5C3MI35_9AGAR</name>
<organism evidence="2 3">
    <name type="scientific">Crucibulum laeve</name>
    <dbReference type="NCBI Taxonomy" id="68775"/>
    <lineage>
        <taxon>Eukaryota</taxon>
        <taxon>Fungi</taxon>
        <taxon>Dikarya</taxon>
        <taxon>Basidiomycota</taxon>
        <taxon>Agaricomycotina</taxon>
        <taxon>Agaricomycetes</taxon>
        <taxon>Agaricomycetidae</taxon>
        <taxon>Agaricales</taxon>
        <taxon>Agaricineae</taxon>
        <taxon>Nidulariaceae</taxon>
        <taxon>Crucibulum</taxon>
    </lineage>
</organism>